<dbReference type="Proteomes" id="UP000297452">
    <property type="component" value="Unassembled WGS sequence"/>
</dbReference>
<evidence type="ECO:0000256" key="1">
    <source>
        <dbReference type="SAM" id="MobiDB-lite"/>
    </source>
</evidence>
<proteinExistence type="predicted"/>
<feature type="compositionally biased region" description="Low complexity" evidence="1">
    <location>
        <begin position="19"/>
        <end position="30"/>
    </location>
</feature>
<dbReference type="OrthoDB" id="2015333at2759"/>
<keyword evidence="3" id="KW-1185">Reference proteome</keyword>
<protein>
    <submittedName>
        <fullName evidence="2">Uncharacterized protein</fullName>
    </submittedName>
</protein>
<comment type="caution">
    <text evidence="2">The sequence shown here is derived from an EMBL/GenBank/DDBJ whole genome shotgun (WGS) entry which is preliminary data.</text>
</comment>
<dbReference type="AlphaFoldDB" id="A0A4Z1HYS8"/>
<dbReference type="EMBL" id="PQXJ01000269">
    <property type="protein sequence ID" value="TGO54398.1"/>
    <property type="molecule type" value="Genomic_DNA"/>
</dbReference>
<evidence type="ECO:0000313" key="3">
    <source>
        <dbReference type="Proteomes" id="UP000297452"/>
    </source>
</evidence>
<organism evidence="2 3">
    <name type="scientific">Botryotinia narcissicola</name>
    <dbReference type="NCBI Taxonomy" id="278944"/>
    <lineage>
        <taxon>Eukaryota</taxon>
        <taxon>Fungi</taxon>
        <taxon>Dikarya</taxon>
        <taxon>Ascomycota</taxon>
        <taxon>Pezizomycotina</taxon>
        <taxon>Leotiomycetes</taxon>
        <taxon>Helotiales</taxon>
        <taxon>Sclerotiniaceae</taxon>
        <taxon>Botryotinia</taxon>
    </lineage>
</organism>
<sequence length="72" mass="8348">MSSASRTRPNRRVNSLANSERMSISRNSSRSRPKAVGYTDAYTFALRVAYLHHLLQPRRKTKQYVPAERKII</sequence>
<reference evidence="2 3" key="1">
    <citation type="submission" date="2017-12" db="EMBL/GenBank/DDBJ databases">
        <title>Comparative genomics of Botrytis spp.</title>
        <authorList>
            <person name="Valero-Jimenez C.A."/>
            <person name="Tapia P."/>
            <person name="Veloso J."/>
            <person name="Silva-Moreno E."/>
            <person name="Staats M."/>
            <person name="Valdes J.H."/>
            <person name="Van Kan J.A.L."/>
        </authorList>
    </citation>
    <scope>NUCLEOTIDE SEQUENCE [LARGE SCALE GENOMIC DNA]</scope>
    <source>
        <strain evidence="2 3">MUCL2120</strain>
    </source>
</reference>
<evidence type="ECO:0000313" key="2">
    <source>
        <dbReference type="EMBL" id="TGO54398.1"/>
    </source>
</evidence>
<name>A0A4Z1HYS8_9HELO</name>
<dbReference type="STRING" id="278944.A0A4Z1HYS8"/>
<accession>A0A4Z1HYS8</accession>
<feature type="region of interest" description="Disordered" evidence="1">
    <location>
        <begin position="1"/>
        <end position="34"/>
    </location>
</feature>
<feature type="compositionally biased region" description="Polar residues" evidence="1">
    <location>
        <begin position="1"/>
        <end position="18"/>
    </location>
</feature>
<gene>
    <name evidence="2" type="ORF">BOTNAR_0269g00100</name>
</gene>